<evidence type="ECO:0000256" key="4">
    <source>
        <dbReference type="ARBA" id="ARBA00022576"/>
    </source>
</evidence>
<dbReference type="PROSITE" id="PS00600">
    <property type="entry name" value="AA_TRANSFER_CLASS_3"/>
    <property type="match status" value="1"/>
</dbReference>
<evidence type="ECO:0000256" key="3">
    <source>
        <dbReference type="ARBA" id="ARBA00012924"/>
    </source>
</evidence>
<dbReference type="Gene3D" id="3.40.640.10">
    <property type="entry name" value="Type I PLP-dependent aspartate aminotransferase-like (Major domain)"/>
    <property type="match status" value="1"/>
</dbReference>
<comment type="caution">
    <text evidence="9">The sequence shown here is derived from an EMBL/GenBank/DDBJ whole genome shotgun (WGS) entry which is preliminary data.</text>
</comment>
<evidence type="ECO:0000256" key="5">
    <source>
        <dbReference type="ARBA" id="ARBA00022679"/>
    </source>
</evidence>
<evidence type="ECO:0000256" key="8">
    <source>
        <dbReference type="RuleBase" id="RU003560"/>
    </source>
</evidence>
<reference evidence="10" key="1">
    <citation type="journal article" date="2019" name="Int. J. Syst. Evol. Microbiol.">
        <title>The Global Catalogue of Microorganisms (GCM) 10K type strain sequencing project: providing services to taxonomists for standard genome sequencing and annotation.</title>
        <authorList>
            <consortium name="The Broad Institute Genomics Platform"/>
            <consortium name="The Broad Institute Genome Sequencing Center for Infectious Disease"/>
            <person name="Wu L."/>
            <person name="Ma J."/>
        </authorList>
    </citation>
    <scope>NUCLEOTIDE SEQUENCE [LARGE SCALE GENOMIC DNA]</scope>
    <source>
        <strain evidence="10">WYCCWR 13023</strain>
    </source>
</reference>
<dbReference type="InterPro" id="IPR010164">
    <property type="entry name" value="Orn_aminotrans"/>
</dbReference>
<dbReference type="PANTHER" id="PTHR11986:SF18">
    <property type="entry name" value="ORNITHINE AMINOTRANSFERASE, MITOCHONDRIAL"/>
    <property type="match status" value="1"/>
</dbReference>
<organism evidence="9 10">
    <name type="scientific">Flavobacterium branchiicola</name>
    <dbReference type="NCBI Taxonomy" id="1114875"/>
    <lineage>
        <taxon>Bacteria</taxon>
        <taxon>Pseudomonadati</taxon>
        <taxon>Bacteroidota</taxon>
        <taxon>Flavobacteriia</taxon>
        <taxon>Flavobacteriales</taxon>
        <taxon>Flavobacteriaceae</taxon>
        <taxon>Flavobacterium</taxon>
    </lineage>
</organism>
<comment type="similarity">
    <text evidence="8">Belongs to the class-III pyridoxal-phosphate-dependent aminotransferase family.</text>
</comment>
<dbReference type="InterPro" id="IPR015421">
    <property type="entry name" value="PyrdxlP-dep_Trfase_major"/>
</dbReference>
<dbReference type="InterPro" id="IPR049704">
    <property type="entry name" value="Aminotrans_3_PPA_site"/>
</dbReference>
<keyword evidence="10" id="KW-1185">Reference proteome</keyword>
<gene>
    <name evidence="9" type="primary">rocD</name>
    <name evidence="9" type="ORF">ACFO5S_12295</name>
</gene>
<evidence type="ECO:0000256" key="7">
    <source>
        <dbReference type="ARBA" id="ARBA00030587"/>
    </source>
</evidence>
<dbReference type="CDD" id="cd00610">
    <property type="entry name" value="OAT_like"/>
    <property type="match status" value="1"/>
</dbReference>
<evidence type="ECO:0000256" key="1">
    <source>
        <dbReference type="ARBA" id="ARBA00001933"/>
    </source>
</evidence>
<evidence type="ECO:0000256" key="2">
    <source>
        <dbReference type="ARBA" id="ARBA00004998"/>
    </source>
</evidence>
<keyword evidence="4 9" id="KW-0032">Aminotransferase</keyword>
<dbReference type="PIRSF" id="PIRSF000521">
    <property type="entry name" value="Transaminase_4ab_Lys_Orn"/>
    <property type="match status" value="1"/>
</dbReference>
<evidence type="ECO:0000256" key="6">
    <source>
        <dbReference type="ARBA" id="ARBA00022898"/>
    </source>
</evidence>
<dbReference type="GO" id="GO:0004587">
    <property type="term" value="F:ornithine aminotransferase activity"/>
    <property type="evidence" value="ECO:0007669"/>
    <property type="project" value="UniProtKB-EC"/>
</dbReference>
<sequence length="417" mass="45922">MANTKEILSSKSEVLIEKENKYGAHNYHPLPVVLEKGEGVYVWDVDGKKYYDFLSAYSAVNQGHCHPKIVKAMVDQAQKLTLTSRAFYNDKLGNYEEFVTNYFGFDKVLPMNTGAEAVETALKVCRKWAYEVKGIPENQAQIIVCENNFHGRTTTIISFSNDETARKNFGPFTDGFIKIEYDNLTALENALESSKNIAGFLVEPIQGEAGVYVPSEGYLAKAKALCEKHNVLFIADEVQTGIARTGKLLAVHHENVQPDILILGKAISGGVYPVSAVLCNNEIMNVIKPGQHGSTFGGNPVAAAVAIAALEVIKDENLAENAERLGVILRKGLNEIAERNNLITLVRGKGLLNAIVINCGEDSDLAWEICLRFRDNGLLAKPTHGNKIRLAPPLVMTEAQIQECLEIIEKSLNDFRD</sequence>
<dbReference type="InterPro" id="IPR015422">
    <property type="entry name" value="PyrdxlP-dep_Trfase_small"/>
</dbReference>
<dbReference type="InterPro" id="IPR005814">
    <property type="entry name" value="Aminotrans_3"/>
</dbReference>
<comment type="pathway">
    <text evidence="2">Amino-acid biosynthesis; L-proline biosynthesis; L-glutamate 5-semialdehyde from L-ornithine: step 1/1.</text>
</comment>
<dbReference type="EMBL" id="JBHSGV010000004">
    <property type="protein sequence ID" value="MFC4748233.1"/>
    <property type="molecule type" value="Genomic_DNA"/>
</dbReference>
<dbReference type="EC" id="2.6.1.13" evidence="3"/>
<name>A0ABV9PDD3_9FLAO</name>
<protein>
    <recommendedName>
        <fullName evidence="3">ornithine aminotransferase</fullName>
        <ecNumber evidence="3">2.6.1.13</ecNumber>
    </recommendedName>
    <alternativeName>
        <fullName evidence="7">Ornithine--oxo-acid aminotransferase</fullName>
    </alternativeName>
</protein>
<dbReference type="Pfam" id="PF00202">
    <property type="entry name" value="Aminotran_3"/>
    <property type="match status" value="1"/>
</dbReference>
<dbReference type="Gene3D" id="3.90.1150.10">
    <property type="entry name" value="Aspartate Aminotransferase, domain 1"/>
    <property type="match status" value="1"/>
</dbReference>
<comment type="cofactor">
    <cofactor evidence="1">
        <name>pyridoxal 5'-phosphate</name>
        <dbReference type="ChEBI" id="CHEBI:597326"/>
    </cofactor>
</comment>
<dbReference type="NCBIfam" id="TIGR01885">
    <property type="entry name" value="Orn_aminotrans"/>
    <property type="match status" value="1"/>
</dbReference>
<dbReference type="Proteomes" id="UP001595935">
    <property type="component" value="Unassembled WGS sequence"/>
</dbReference>
<proteinExistence type="inferred from homology"/>
<accession>A0ABV9PDD3</accession>
<dbReference type="InterPro" id="IPR050103">
    <property type="entry name" value="Class-III_PLP-dep_AT"/>
</dbReference>
<evidence type="ECO:0000313" key="9">
    <source>
        <dbReference type="EMBL" id="MFC4748233.1"/>
    </source>
</evidence>
<dbReference type="InterPro" id="IPR015424">
    <property type="entry name" value="PyrdxlP-dep_Trfase"/>
</dbReference>
<dbReference type="SUPFAM" id="SSF53383">
    <property type="entry name" value="PLP-dependent transferases"/>
    <property type="match status" value="1"/>
</dbReference>
<keyword evidence="5 9" id="KW-0808">Transferase</keyword>
<keyword evidence="6 8" id="KW-0663">Pyridoxal phosphate</keyword>
<evidence type="ECO:0000313" key="10">
    <source>
        <dbReference type="Proteomes" id="UP001595935"/>
    </source>
</evidence>
<dbReference type="RefSeq" id="WP_213258220.1">
    <property type="nucleotide sequence ID" value="NZ_JAGYWA010000004.1"/>
</dbReference>
<dbReference type="PANTHER" id="PTHR11986">
    <property type="entry name" value="AMINOTRANSFERASE CLASS III"/>
    <property type="match status" value="1"/>
</dbReference>